<keyword evidence="11 15" id="KW-1133">Transmembrane helix</keyword>
<evidence type="ECO:0000256" key="7">
    <source>
        <dbReference type="ARBA" id="ARBA00022692"/>
    </source>
</evidence>
<dbReference type="SUPFAM" id="SSF55785">
    <property type="entry name" value="PYP-like sensor domain (PAS domain)"/>
    <property type="match status" value="1"/>
</dbReference>
<comment type="subcellular location">
    <subcellularLocation>
        <location evidence="2">Cell membrane</location>
        <topology evidence="2">Multi-pass membrane protein</topology>
    </subcellularLocation>
</comment>
<dbReference type="GO" id="GO:0005886">
    <property type="term" value="C:plasma membrane"/>
    <property type="evidence" value="ECO:0007669"/>
    <property type="project" value="UniProtKB-SubCell"/>
</dbReference>
<keyword evidence="5" id="KW-0597">Phosphoprotein</keyword>
<organism evidence="19 20">
    <name type="scientific">Geobacter pickeringii</name>
    <dbReference type="NCBI Taxonomy" id="345632"/>
    <lineage>
        <taxon>Bacteria</taxon>
        <taxon>Pseudomonadati</taxon>
        <taxon>Thermodesulfobacteriota</taxon>
        <taxon>Desulfuromonadia</taxon>
        <taxon>Geobacterales</taxon>
        <taxon>Geobacteraceae</taxon>
        <taxon>Geobacter</taxon>
    </lineage>
</organism>
<evidence type="ECO:0000256" key="11">
    <source>
        <dbReference type="ARBA" id="ARBA00022989"/>
    </source>
</evidence>
<dbReference type="HOGENOM" id="CLU_398886_0_0_7"/>
<dbReference type="KEGG" id="gpi:GPICK_08410"/>
<evidence type="ECO:0000259" key="18">
    <source>
        <dbReference type="PROSITE" id="PS50885"/>
    </source>
</evidence>
<dbReference type="InterPro" id="IPR036890">
    <property type="entry name" value="HATPase_C_sf"/>
</dbReference>
<keyword evidence="13 15" id="KW-0472">Membrane</keyword>
<proteinExistence type="predicted"/>
<dbReference type="OrthoDB" id="9792991at2"/>
<keyword evidence="14" id="KW-0175">Coiled coil</keyword>
<keyword evidence="6" id="KW-0808">Transferase</keyword>
<dbReference type="PANTHER" id="PTHR42878:SF7">
    <property type="entry name" value="SENSOR HISTIDINE KINASE GLRK"/>
    <property type="match status" value="1"/>
</dbReference>
<dbReference type="Pfam" id="PF00512">
    <property type="entry name" value="HisKA"/>
    <property type="match status" value="1"/>
</dbReference>
<feature type="domain" description="HAMP" evidence="18">
    <location>
        <begin position="193"/>
        <end position="245"/>
    </location>
</feature>
<dbReference type="RefSeq" id="WP_039742170.1">
    <property type="nucleotide sequence ID" value="NZ_CP009788.1"/>
</dbReference>
<dbReference type="InterPro" id="IPR003594">
    <property type="entry name" value="HATPase_dom"/>
</dbReference>
<dbReference type="PRINTS" id="PR00344">
    <property type="entry name" value="BCTRLSENSOR"/>
</dbReference>
<evidence type="ECO:0000256" key="13">
    <source>
        <dbReference type="ARBA" id="ARBA00023136"/>
    </source>
</evidence>
<dbReference type="GO" id="GO:0030295">
    <property type="term" value="F:protein kinase activator activity"/>
    <property type="evidence" value="ECO:0007669"/>
    <property type="project" value="TreeGrafter"/>
</dbReference>
<dbReference type="InterPro" id="IPR050351">
    <property type="entry name" value="BphY/WalK/GraS-like"/>
</dbReference>
<evidence type="ECO:0000313" key="20">
    <source>
        <dbReference type="Proteomes" id="UP000057609"/>
    </source>
</evidence>
<dbReference type="STRING" id="345632.GPICK_08410"/>
<dbReference type="GO" id="GO:0005524">
    <property type="term" value="F:ATP binding"/>
    <property type="evidence" value="ECO:0007669"/>
    <property type="project" value="UniProtKB-KW"/>
</dbReference>
<dbReference type="InterPro" id="IPR036097">
    <property type="entry name" value="HisK_dim/P_sf"/>
</dbReference>
<keyword evidence="7 15" id="KW-0812">Transmembrane</keyword>
<evidence type="ECO:0000256" key="1">
    <source>
        <dbReference type="ARBA" id="ARBA00000085"/>
    </source>
</evidence>
<evidence type="ECO:0000256" key="9">
    <source>
        <dbReference type="ARBA" id="ARBA00022777"/>
    </source>
</evidence>
<feature type="domain" description="PAS" evidence="17">
    <location>
        <begin position="278"/>
        <end position="322"/>
    </location>
</feature>
<gene>
    <name evidence="19" type="ORF">GPICK_08410</name>
</gene>
<dbReference type="CDD" id="cd00130">
    <property type="entry name" value="PAS"/>
    <property type="match status" value="1"/>
</dbReference>
<dbReference type="AlphaFoldDB" id="A0A0B5BE21"/>
<dbReference type="SMART" id="SM00387">
    <property type="entry name" value="HATPase_c"/>
    <property type="match status" value="1"/>
</dbReference>
<evidence type="ECO:0000256" key="10">
    <source>
        <dbReference type="ARBA" id="ARBA00022840"/>
    </source>
</evidence>
<dbReference type="Pfam" id="PF13426">
    <property type="entry name" value="PAS_9"/>
    <property type="match status" value="1"/>
</dbReference>
<dbReference type="Gene3D" id="3.30.565.10">
    <property type="entry name" value="Histidine kinase-like ATPase, C-terminal domain"/>
    <property type="match status" value="1"/>
</dbReference>
<dbReference type="InterPro" id="IPR005467">
    <property type="entry name" value="His_kinase_dom"/>
</dbReference>
<dbReference type="SMART" id="SM00388">
    <property type="entry name" value="HisKA"/>
    <property type="match status" value="1"/>
</dbReference>
<sequence length="690" mass="76930">MKNTLEKRIILLAFAILFLTIAANSGMDIVGFRRDYVQALILRSQSLGTSLKASIEKVVGLGLDVREITGLTERCRELVQASPEIAYCVITDSEGNVLFFNDASLSRLRFDIIKKAFTTRLDQSIHLIGDENAYYDTVTPVRAPDGKQVALIHIGFSDDVVGQKVDRIILRSLMVLALFFLISFSLVVIFVKRSIVQPISALLSGVKKISEGDFEQRIKSLPVYEFDELAKSVNVMSEALRNREEEIRRNYQELENIHNDLHSSYLKLETLSLDLEKSEELYKSLLEDASDAIVVIDENEIVKMVNKMAEEFFGHTSDEIVGFPLGRMLTHIGALNAPVVYSFFQQAGKGKPVAEEIHFQRTTGEHVVGLIHANIVTIGSEKLIQAIIRDVTREREILFNLEKSATDLARLNKMKDSFLGIASHELKTPLTVIMGYAELILSDIPDKVDHNILEMIQNIANAAARLDGIVKDMVDISMIDEKRLQLRLDEVNVNQLVSDSVNELRFFVSMRKQQIGLELDETIPLINGDSVRLMQLLSNVIGNAIKFTPDAGKITVSTRAKYLLRSKQSPSAEPVQQVVNIGKDQHLYVEITVADTGIGIDIDDQLRIFDKFYEAGNIEEHSSGKVAFKARGAGLGLSIAKGIVEMHGGEVWVESPGYNPEYFPGSTFHIVLPLNPVTGDGTIDYLNLLK</sequence>
<comment type="catalytic activity">
    <reaction evidence="1">
        <text>ATP + protein L-histidine = ADP + protein N-phospho-L-histidine.</text>
        <dbReference type="EC" id="2.7.13.3"/>
    </reaction>
</comment>
<evidence type="ECO:0000256" key="5">
    <source>
        <dbReference type="ARBA" id="ARBA00022553"/>
    </source>
</evidence>
<dbReference type="Pfam" id="PF00672">
    <property type="entry name" value="HAMP"/>
    <property type="match status" value="1"/>
</dbReference>
<dbReference type="PROSITE" id="PS50109">
    <property type="entry name" value="HIS_KIN"/>
    <property type="match status" value="1"/>
</dbReference>
<evidence type="ECO:0000256" key="6">
    <source>
        <dbReference type="ARBA" id="ARBA00022679"/>
    </source>
</evidence>
<dbReference type="Gene3D" id="6.10.340.10">
    <property type="match status" value="1"/>
</dbReference>
<dbReference type="GO" id="GO:0000156">
    <property type="term" value="F:phosphorelay response regulator activity"/>
    <property type="evidence" value="ECO:0007669"/>
    <property type="project" value="TreeGrafter"/>
</dbReference>
<dbReference type="SUPFAM" id="SSF47384">
    <property type="entry name" value="Homodimeric domain of signal transducing histidine kinase"/>
    <property type="match status" value="1"/>
</dbReference>
<dbReference type="PROSITE" id="PS50885">
    <property type="entry name" value="HAMP"/>
    <property type="match status" value="1"/>
</dbReference>
<reference evidence="19 20" key="1">
    <citation type="journal article" date="2015" name="Genome Announc.">
        <title>Complete Genome of Geobacter pickeringii G13T, a Metal-Reducing Isolate from Sedimentary Kaolin Deposits.</title>
        <authorList>
            <person name="Badalamenti J.P."/>
            <person name="Bond D.R."/>
        </authorList>
    </citation>
    <scope>NUCLEOTIDE SEQUENCE [LARGE SCALE GENOMIC DNA]</scope>
    <source>
        <strain evidence="19 20">G13</strain>
    </source>
</reference>
<dbReference type="InterPro" id="IPR000014">
    <property type="entry name" value="PAS"/>
</dbReference>
<keyword evidence="9 19" id="KW-0418">Kinase</keyword>
<dbReference type="GO" id="GO:0007234">
    <property type="term" value="P:osmosensory signaling via phosphorelay pathway"/>
    <property type="evidence" value="ECO:0007669"/>
    <property type="project" value="TreeGrafter"/>
</dbReference>
<dbReference type="Gene3D" id="1.10.287.130">
    <property type="match status" value="1"/>
</dbReference>
<dbReference type="InterPro" id="IPR033463">
    <property type="entry name" value="sCache_3"/>
</dbReference>
<evidence type="ECO:0000256" key="12">
    <source>
        <dbReference type="ARBA" id="ARBA00023012"/>
    </source>
</evidence>
<evidence type="ECO:0000259" key="17">
    <source>
        <dbReference type="PROSITE" id="PS50112"/>
    </source>
</evidence>
<dbReference type="PROSITE" id="PS50112">
    <property type="entry name" value="PAS"/>
    <property type="match status" value="1"/>
</dbReference>
<evidence type="ECO:0000313" key="19">
    <source>
        <dbReference type="EMBL" id="AJE03374.1"/>
    </source>
</evidence>
<dbReference type="Pfam" id="PF02518">
    <property type="entry name" value="HATPase_c"/>
    <property type="match status" value="1"/>
</dbReference>
<evidence type="ECO:0000256" key="4">
    <source>
        <dbReference type="ARBA" id="ARBA00022475"/>
    </source>
</evidence>
<dbReference type="GO" id="GO:0000155">
    <property type="term" value="F:phosphorelay sensor kinase activity"/>
    <property type="evidence" value="ECO:0007669"/>
    <property type="project" value="InterPro"/>
</dbReference>
<dbReference type="SMART" id="SM00304">
    <property type="entry name" value="HAMP"/>
    <property type="match status" value="1"/>
</dbReference>
<dbReference type="SUPFAM" id="SSF158472">
    <property type="entry name" value="HAMP domain-like"/>
    <property type="match status" value="1"/>
</dbReference>
<dbReference type="Pfam" id="PF17203">
    <property type="entry name" value="sCache_3_2"/>
    <property type="match status" value="1"/>
</dbReference>
<feature type="transmembrane region" description="Helical" evidence="15">
    <location>
        <begin position="168"/>
        <end position="191"/>
    </location>
</feature>
<evidence type="ECO:0000259" key="16">
    <source>
        <dbReference type="PROSITE" id="PS50109"/>
    </source>
</evidence>
<dbReference type="NCBIfam" id="TIGR00229">
    <property type="entry name" value="sensory_box"/>
    <property type="match status" value="1"/>
</dbReference>
<keyword evidence="8" id="KW-0547">Nucleotide-binding</keyword>
<keyword evidence="10" id="KW-0067">ATP-binding</keyword>
<feature type="domain" description="Histidine kinase" evidence="16">
    <location>
        <begin position="421"/>
        <end position="676"/>
    </location>
</feature>
<dbReference type="SUPFAM" id="SSF55874">
    <property type="entry name" value="ATPase domain of HSP90 chaperone/DNA topoisomerase II/histidine kinase"/>
    <property type="match status" value="1"/>
</dbReference>
<dbReference type="Proteomes" id="UP000057609">
    <property type="component" value="Chromosome"/>
</dbReference>
<keyword evidence="20" id="KW-1185">Reference proteome</keyword>
<dbReference type="InterPro" id="IPR004358">
    <property type="entry name" value="Sig_transdc_His_kin-like_C"/>
</dbReference>
<name>A0A0B5BE21_9BACT</name>
<dbReference type="InterPro" id="IPR003661">
    <property type="entry name" value="HisK_dim/P_dom"/>
</dbReference>
<dbReference type="SMART" id="SM00091">
    <property type="entry name" value="PAS"/>
    <property type="match status" value="2"/>
</dbReference>
<dbReference type="InterPro" id="IPR035965">
    <property type="entry name" value="PAS-like_dom_sf"/>
</dbReference>
<protein>
    <recommendedName>
        <fullName evidence="3">histidine kinase</fullName>
        <ecNumber evidence="3">2.7.13.3</ecNumber>
    </recommendedName>
</protein>
<dbReference type="Gene3D" id="3.30.450.20">
    <property type="entry name" value="PAS domain"/>
    <property type="match status" value="1"/>
</dbReference>
<evidence type="ECO:0000256" key="3">
    <source>
        <dbReference type="ARBA" id="ARBA00012438"/>
    </source>
</evidence>
<evidence type="ECO:0000256" key="15">
    <source>
        <dbReference type="SAM" id="Phobius"/>
    </source>
</evidence>
<evidence type="ECO:0000256" key="8">
    <source>
        <dbReference type="ARBA" id="ARBA00022741"/>
    </source>
</evidence>
<dbReference type="EC" id="2.7.13.3" evidence="3"/>
<accession>A0A0B5BE21</accession>
<dbReference type="InterPro" id="IPR003660">
    <property type="entry name" value="HAMP_dom"/>
</dbReference>
<feature type="coiled-coil region" evidence="14">
    <location>
        <begin position="237"/>
        <end position="288"/>
    </location>
</feature>
<dbReference type="PANTHER" id="PTHR42878">
    <property type="entry name" value="TWO-COMPONENT HISTIDINE KINASE"/>
    <property type="match status" value="1"/>
</dbReference>
<dbReference type="EMBL" id="CP009788">
    <property type="protein sequence ID" value="AJE03374.1"/>
    <property type="molecule type" value="Genomic_DNA"/>
</dbReference>
<keyword evidence="12" id="KW-0902">Two-component regulatory system</keyword>
<dbReference type="CDD" id="cd00082">
    <property type="entry name" value="HisKA"/>
    <property type="match status" value="1"/>
</dbReference>
<dbReference type="CDD" id="cd06225">
    <property type="entry name" value="HAMP"/>
    <property type="match status" value="1"/>
</dbReference>
<keyword evidence="4" id="KW-1003">Cell membrane</keyword>
<evidence type="ECO:0000256" key="14">
    <source>
        <dbReference type="SAM" id="Coils"/>
    </source>
</evidence>
<evidence type="ECO:0000256" key="2">
    <source>
        <dbReference type="ARBA" id="ARBA00004651"/>
    </source>
</evidence>